<proteinExistence type="predicted"/>
<evidence type="ECO:0000313" key="1">
    <source>
        <dbReference type="EMBL" id="MCL9770186.1"/>
    </source>
</evidence>
<comment type="caution">
    <text evidence="1">The sequence shown here is derived from an EMBL/GenBank/DDBJ whole genome shotgun (WGS) entry which is preliminary data.</text>
</comment>
<dbReference type="RefSeq" id="WP_250581702.1">
    <property type="nucleotide sequence ID" value="NZ_JAMLJN010000005.1"/>
</dbReference>
<name>A0ABT0TGT4_9FLAO</name>
<dbReference type="InterPro" id="IPR046702">
    <property type="entry name" value="DUF6572"/>
</dbReference>
<dbReference type="Proteomes" id="UP001203342">
    <property type="component" value="Unassembled WGS sequence"/>
</dbReference>
<organism evidence="1 2">
    <name type="scientific">Flavobacterium fragile</name>
    <dbReference type="NCBI Taxonomy" id="2949085"/>
    <lineage>
        <taxon>Bacteria</taxon>
        <taxon>Pseudomonadati</taxon>
        <taxon>Bacteroidota</taxon>
        <taxon>Flavobacteriia</taxon>
        <taxon>Flavobacteriales</taxon>
        <taxon>Flavobacteriaceae</taxon>
        <taxon>Flavobacterium</taxon>
    </lineage>
</organism>
<gene>
    <name evidence="1" type="ORF">NAT47_07135</name>
</gene>
<protein>
    <submittedName>
        <fullName evidence="1">Uncharacterized protein</fullName>
    </submittedName>
</protein>
<sequence>MSIEQKDKIDFISTTPENKVELTISDHLEWDVENKHLLFLQDKLNAYLDFIQNGQILEHYPNVENNGIIISVVMKYQPKEDSLTFLYHCEKFMEKQGLEFKWKVIEK</sequence>
<accession>A0ABT0TGT4</accession>
<dbReference type="EMBL" id="JAMLJN010000005">
    <property type="protein sequence ID" value="MCL9770186.1"/>
    <property type="molecule type" value="Genomic_DNA"/>
</dbReference>
<keyword evidence="2" id="KW-1185">Reference proteome</keyword>
<reference evidence="1 2" key="1">
    <citation type="submission" date="2022-05" db="EMBL/GenBank/DDBJ databases">
        <title>Flavobacterium sp., isolated from activated sludge.</title>
        <authorList>
            <person name="Ran Q."/>
        </authorList>
    </citation>
    <scope>NUCLEOTIDE SEQUENCE [LARGE SCALE GENOMIC DNA]</scope>
    <source>
        <strain evidence="1 2">HXWNR69</strain>
    </source>
</reference>
<dbReference type="Pfam" id="PF20212">
    <property type="entry name" value="DUF6572"/>
    <property type="match status" value="1"/>
</dbReference>
<evidence type="ECO:0000313" key="2">
    <source>
        <dbReference type="Proteomes" id="UP001203342"/>
    </source>
</evidence>